<reference evidence="1" key="1">
    <citation type="submission" date="2021-01" db="EMBL/GenBank/DDBJ databases">
        <title>Whole genome shotgun sequence of Planotetraspora thailandica NBRC 104271.</title>
        <authorList>
            <person name="Komaki H."/>
            <person name="Tamura T."/>
        </authorList>
    </citation>
    <scope>NUCLEOTIDE SEQUENCE</scope>
    <source>
        <strain evidence="1">NBRC 104271</strain>
    </source>
</reference>
<dbReference type="AlphaFoldDB" id="A0A8J3Y1G8"/>
<protein>
    <submittedName>
        <fullName evidence="1">Uncharacterized protein</fullName>
    </submittedName>
</protein>
<evidence type="ECO:0000313" key="2">
    <source>
        <dbReference type="Proteomes" id="UP000605992"/>
    </source>
</evidence>
<dbReference type="RefSeq" id="WP_203949092.1">
    <property type="nucleotide sequence ID" value="NZ_BOOR01000076.1"/>
</dbReference>
<proteinExistence type="predicted"/>
<name>A0A8J3Y1G8_9ACTN</name>
<dbReference type="Proteomes" id="UP000605992">
    <property type="component" value="Unassembled WGS sequence"/>
</dbReference>
<evidence type="ECO:0000313" key="1">
    <source>
        <dbReference type="EMBL" id="GII59005.1"/>
    </source>
</evidence>
<organism evidence="1 2">
    <name type="scientific">Planotetraspora thailandica</name>
    <dbReference type="NCBI Taxonomy" id="487172"/>
    <lineage>
        <taxon>Bacteria</taxon>
        <taxon>Bacillati</taxon>
        <taxon>Actinomycetota</taxon>
        <taxon>Actinomycetes</taxon>
        <taxon>Streptosporangiales</taxon>
        <taxon>Streptosporangiaceae</taxon>
        <taxon>Planotetraspora</taxon>
    </lineage>
</organism>
<gene>
    <name evidence="1" type="ORF">Pth03_73940</name>
</gene>
<dbReference type="EMBL" id="BOOR01000076">
    <property type="protein sequence ID" value="GII59005.1"/>
    <property type="molecule type" value="Genomic_DNA"/>
</dbReference>
<keyword evidence="2" id="KW-1185">Reference proteome</keyword>
<comment type="caution">
    <text evidence="1">The sequence shown here is derived from an EMBL/GenBank/DDBJ whole genome shotgun (WGS) entry which is preliminary data.</text>
</comment>
<sequence length="66" mass="7124">MSRNRAIAAEARFRAAMVEAAWVTARTRSSIGTRLRRLGRGFGNQHAKKGAVAVADTLLPPCFVIA</sequence>
<accession>A0A8J3Y1G8</accession>